<feature type="compositionally biased region" description="Basic and acidic residues" evidence="5">
    <location>
        <begin position="139"/>
        <end position="153"/>
    </location>
</feature>
<reference evidence="6" key="1">
    <citation type="submission" date="2023-02" db="EMBL/GenBank/DDBJ databases">
        <title>Identification and recombinant expression of a fungal hydrolase from Papiliotrema laurentii that hydrolyzes apple cutin and clears colloidal polyester polyurethane.</title>
        <authorList>
            <consortium name="DOE Joint Genome Institute"/>
            <person name="Roman V.A."/>
            <person name="Bojanowski C."/>
            <person name="Crable B.R."/>
            <person name="Wagner D.N."/>
            <person name="Hung C.S."/>
            <person name="Nadeau L.J."/>
            <person name="Schratz L."/>
            <person name="Haridas S."/>
            <person name="Pangilinan J."/>
            <person name="Lipzen A."/>
            <person name="Na H."/>
            <person name="Yan M."/>
            <person name="Ng V."/>
            <person name="Grigoriev I.V."/>
            <person name="Spatafora J.W."/>
            <person name="Barlow D."/>
            <person name="Biffinger J."/>
            <person name="Kelley-Loughnane N."/>
            <person name="Varaljay V.A."/>
            <person name="Crookes-Goodson W.J."/>
        </authorList>
    </citation>
    <scope>NUCLEOTIDE SEQUENCE</scope>
    <source>
        <strain evidence="6">5307AH</strain>
    </source>
</reference>
<comment type="caution">
    <text evidence="6">The sequence shown here is derived from an EMBL/GenBank/DDBJ whole genome shotgun (WGS) entry which is preliminary data.</text>
</comment>
<evidence type="ECO:0000256" key="3">
    <source>
        <dbReference type="ARBA" id="ARBA00023008"/>
    </source>
</evidence>
<dbReference type="CDD" id="cd00371">
    <property type="entry name" value="HMA"/>
    <property type="match status" value="1"/>
</dbReference>
<gene>
    <name evidence="6" type="ORF">DB88DRAFT_511316</name>
</gene>
<organism evidence="6 7">
    <name type="scientific">Papiliotrema laurentii</name>
    <name type="common">Cryptococcus laurentii</name>
    <dbReference type="NCBI Taxonomy" id="5418"/>
    <lineage>
        <taxon>Eukaryota</taxon>
        <taxon>Fungi</taxon>
        <taxon>Dikarya</taxon>
        <taxon>Basidiomycota</taxon>
        <taxon>Agaricomycotina</taxon>
        <taxon>Tremellomycetes</taxon>
        <taxon>Tremellales</taxon>
        <taxon>Rhynchogastremaceae</taxon>
        <taxon>Papiliotrema</taxon>
    </lineage>
</organism>
<dbReference type="InterPro" id="IPR051881">
    <property type="entry name" value="Copper_transport_ATOX1-like"/>
</dbReference>
<evidence type="ECO:0000313" key="6">
    <source>
        <dbReference type="EMBL" id="KAK1923785.1"/>
    </source>
</evidence>
<keyword evidence="4" id="KW-0143">Chaperone</keyword>
<dbReference type="GO" id="GO:0046872">
    <property type="term" value="F:metal ion binding"/>
    <property type="evidence" value="ECO:0007669"/>
    <property type="project" value="UniProtKB-KW"/>
</dbReference>
<dbReference type="GO" id="GO:0006825">
    <property type="term" value="P:copper ion transport"/>
    <property type="evidence" value="ECO:0007669"/>
    <property type="project" value="UniProtKB-KW"/>
</dbReference>
<dbReference type="Gene3D" id="3.30.70.100">
    <property type="match status" value="1"/>
</dbReference>
<evidence type="ECO:0000256" key="5">
    <source>
        <dbReference type="SAM" id="MobiDB-lite"/>
    </source>
</evidence>
<evidence type="ECO:0000256" key="2">
    <source>
        <dbReference type="ARBA" id="ARBA00022796"/>
    </source>
</evidence>
<sequence length="159" mass="17024">MADAPAPTAPAYVYDVKMTCGGCSGAIDRVLKKNITEQITADASHHPVLDSPPKPVLFIPIPSSFTRRGSHHDVLPSPHYERLLPAPLPNGSSPFGDLISPYTANAYSVSLPTQKVIIWGPALPDFDEITAKIAKTGKEIRQKDQARTAEDLAKLAATA</sequence>
<keyword evidence="2" id="KW-0813">Transport</keyword>
<evidence type="ECO:0008006" key="8">
    <source>
        <dbReference type="Google" id="ProtNLM"/>
    </source>
</evidence>
<keyword evidence="7" id="KW-1185">Reference proteome</keyword>
<evidence type="ECO:0000313" key="7">
    <source>
        <dbReference type="Proteomes" id="UP001182556"/>
    </source>
</evidence>
<dbReference type="GO" id="GO:0016531">
    <property type="term" value="F:copper chaperone activity"/>
    <property type="evidence" value="ECO:0007669"/>
    <property type="project" value="TreeGrafter"/>
</dbReference>
<feature type="region of interest" description="Disordered" evidence="5">
    <location>
        <begin position="139"/>
        <end position="159"/>
    </location>
</feature>
<proteinExistence type="predicted"/>
<dbReference type="AlphaFoldDB" id="A0AAD9FLK3"/>
<keyword evidence="2" id="KW-0187">Copper transport</keyword>
<name>A0AAD9FLK3_PAPLA</name>
<keyword evidence="1" id="KW-0479">Metal-binding</keyword>
<dbReference type="GO" id="GO:0005829">
    <property type="term" value="C:cytosol"/>
    <property type="evidence" value="ECO:0007669"/>
    <property type="project" value="TreeGrafter"/>
</dbReference>
<dbReference type="PANTHER" id="PTHR46365:SF1">
    <property type="entry name" value="COPPER TRANSPORT PROTEIN ATOX1"/>
    <property type="match status" value="1"/>
</dbReference>
<keyword evidence="3" id="KW-0186">Copper</keyword>
<dbReference type="PANTHER" id="PTHR46365">
    <property type="entry name" value="COPPER TRANSPORT PROTEIN ATOX1"/>
    <property type="match status" value="1"/>
</dbReference>
<keyword evidence="2" id="KW-0406">Ion transport</keyword>
<protein>
    <recommendedName>
        <fullName evidence="8">Copper chaperone</fullName>
    </recommendedName>
</protein>
<dbReference type="Proteomes" id="UP001182556">
    <property type="component" value="Unassembled WGS sequence"/>
</dbReference>
<evidence type="ECO:0000256" key="1">
    <source>
        <dbReference type="ARBA" id="ARBA00022723"/>
    </source>
</evidence>
<dbReference type="InterPro" id="IPR006121">
    <property type="entry name" value="HMA_dom"/>
</dbReference>
<evidence type="ECO:0000256" key="4">
    <source>
        <dbReference type="ARBA" id="ARBA00023186"/>
    </source>
</evidence>
<dbReference type="EMBL" id="JAODAN010000006">
    <property type="protein sequence ID" value="KAK1923785.1"/>
    <property type="molecule type" value="Genomic_DNA"/>
</dbReference>
<accession>A0AAD9FLK3</accession>